<dbReference type="InterPro" id="IPR029044">
    <property type="entry name" value="Nucleotide-diphossugar_trans"/>
</dbReference>
<protein>
    <submittedName>
        <fullName evidence="2">Translation initiation factor eIF2B epsilon subunit</fullName>
    </submittedName>
</protein>
<evidence type="ECO:0000259" key="1">
    <source>
        <dbReference type="Pfam" id="PF00483"/>
    </source>
</evidence>
<name>A0A0U2V4V8_9MAXI</name>
<dbReference type="EMBL" id="KT754203">
    <property type="protein sequence ID" value="ALS04037.1"/>
    <property type="molecule type" value="mRNA"/>
</dbReference>
<organism evidence="2">
    <name type="scientific">Pseudodiaptomus poplesia</name>
    <dbReference type="NCBI Taxonomy" id="213370"/>
    <lineage>
        <taxon>Eukaryota</taxon>
        <taxon>Metazoa</taxon>
        <taxon>Ecdysozoa</taxon>
        <taxon>Arthropoda</taxon>
        <taxon>Crustacea</taxon>
        <taxon>Multicrustacea</taxon>
        <taxon>Hexanauplia</taxon>
        <taxon>Copepoda</taxon>
        <taxon>Calanoida</taxon>
        <taxon>Pseudodiaptomidae</taxon>
        <taxon>Pseudodiaptomus</taxon>
    </lineage>
</organism>
<feature type="domain" description="Nucleotidyl transferase" evidence="1">
    <location>
        <begin position="21"/>
        <end position="146"/>
    </location>
</feature>
<dbReference type="PANTHER" id="PTHR45887:SF1">
    <property type="entry name" value="TRANSLATION INITIATION FACTOR EIF-2B SUBUNIT EPSILON"/>
    <property type="match status" value="1"/>
</dbReference>
<feature type="non-terminal residue" evidence="2">
    <location>
        <position position="186"/>
    </location>
</feature>
<dbReference type="Gene3D" id="3.90.550.10">
    <property type="entry name" value="Spore Coat Polysaccharide Biosynthesis Protein SpsA, Chain A"/>
    <property type="match status" value="1"/>
</dbReference>
<reference evidence="2" key="1">
    <citation type="journal article" date="2015" name="Sci. Rep.">
        <title>Spliced leader RNA trans-splicing discovered in copepods.</title>
        <authorList>
            <person name="Yang F."/>
            <person name="Xu D."/>
            <person name="Zhuang Y."/>
            <person name="Yi X."/>
            <person name="Huang Y."/>
            <person name="Chen H."/>
            <person name="Lin S."/>
            <person name="Campbell D.A."/>
            <person name="Sturm N.R."/>
            <person name="Liu G."/>
            <person name="Zhang H."/>
        </authorList>
    </citation>
    <scope>NUCLEOTIDE SEQUENCE</scope>
</reference>
<accession>A0A0U2V4V8</accession>
<evidence type="ECO:0000313" key="2">
    <source>
        <dbReference type="EMBL" id="ALS04037.1"/>
    </source>
</evidence>
<dbReference type="AlphaFoldDB" id="A0A0U2V4V8"/>
<dbReference type="GO" id="GO:0005851">
    <property type="term" value="C:eukaryotic translation initiation factor 2B complex"/>
    <property type="evidence" value="ECO:0007669"/>
    <property type="project" value="TreeGrafter"/>
</dbReference>
<dbReference type="InterPro" id="IPR051956">
    <property type="entry name" value="eIF2B_epsilon"/>
</dbReference>
<dbReference type="PANTHER" id="PTHR45887">
    <property type="entry name" value="TRANSLATION INITIATION FACTOR EIF-2B SUBUNIT EPSILON"/>
    <property type="match status" value="1"/>
</dbReference>
<proteinExistence type="evidence at transcript level"/>
<dbReference type="GO" id="GO:0031369">
    <property type="term" value="F:translation initiation factor binding"/>
    <property type="evidence" value="ECO:0007669"/>
    <property type="project" value="TreeGrafter"/>
</dbReference>
<dbReference type="GO" id="GO:0003743">
    <property type="term" value="F:translation initiation factor activity"/>
    <property type="evidence" value="ECO:0007669"/>
    <property type="project" value="UniProtKB-KW"/>
</dbReference>
<dbReference type="SUPFAM" id="SSF53448">
    <property type="entry name" value="Nucleotide-diphospho-sugar transferases"/>
    <property type="match status" value="1"/>
</dbReference>
<dbReference type="GO" id="GO:0005085">
    <property type="term" value="F:guanyl-nucleotide exchange factor activity"/>
    <property type="evidence" value="ECO:0007669"/>
    <property type="project" value="TreeGrafter"/>
</dbReference>
<dbReference type="InterPro" id="IPR005835">
    <property type="entry name" value="NTP_transferase_dom"/>
</dbReference>
<sequence length="186" mass="20525">MGKKEEIKKEDVIQAVVVADSFSTNFHPITQTTPSCLLPLAGKPLIEYTFQCLSVSKVQDVILYMTSNSAKVKNWLSGSVWSPSSPATPFSVTCITNEECRSFGDAMRDLDEKGLLRNDFLLVTGDLVSNLNLSTFLDKHKENTGADKRCIMTGVYLPAAQGHPLRCMGKEPLIATNKKSSQILFY</sequence>
<keyword evidence="2" id="KW-0648">Protein biosynthesis</keyword>
<dbReference type="Pfam" id="PF00483">
    <property type="entry name" value="NTP_transferase"/>
    <property type="match status" value="1"/>
</dbReference>
<keyword evidence="2" id="KW-0396">Initiation factor</keyword>